<evidence type="ECO:0000256" key="2">
    <source>
        <dbReference type="ARBA" id="ARBA00022679"/>
    </source>
</evidence>
<accession>A0A164ZSY7</accession>
<proteinExistence type="predicted"/>
<dbReference type="InterPro" id="IPR033904">
    <property type="entry name" value="Trans_IPPS_HH"/>
</dbReference>
<dbReference type="SFLD" id="SFLDS00005">
    <property type="entry name" value="Isoprenoid_Synthase_Type_I"/>
    <property type="match status" value="1"/>
</dbReference>
<dbReference type="Pfam" id="PF00494">
    <property type="entry name" value="SQS_PSY"/>
    <property type="match status" value="1"/>
</dbReference>
<dbReference type="CDD" id="cd00683">
    <property type="entry name" value="Trans_IPPS_HH"/>
    <property type="match status" value="1"/>
</dbReference>
<evidence type="ECO:0000256" key="1">
    <source>
        <dbReference type="ARBA" id="ARBA00004829"/>
    </source>
</evidence>
<dbReference type="GO" id="GO:0004311">
    <property type="term" value="F:geranylgeranyl diphosphate synthase activity"/>
    <property type="evidence" value="ECO:0007669"/>
    <property type="project" value="InterPro"/>
</dbReference>
<dbReference type="EC" id="2.5.1.99" evidence="3"/>
<dbReference type="InterPro" id="IPR008949">
    <property type="entry name" value="Isoprenoid_synthase_dom_sf"/>
</dbReference>
<dbReference type="InterPro" id="IPR019845">
    <property type="entry name" value="Squalene/phytoene_synthase_CS"/>
</dbReference>
<keyword evidence="4" id="KW-1185">Reference proteome</keyword>
<dbReference type="SFLD" id="SFLDG01018">
    <property type="entry name" value="Squalene/Phytoene_Synthase_Lik"/>
    <property type="match status" value="1"/>
</dbReference>
<evidence type="ECO:0000313" key="3">
    <source>
        <dbReference type="EMBL" id="SAY40000.1"/>
    </source>
</evidence>
<keyword evidence="2 3" id="KW-0808">Transferase</keyword>
<dbReference type="AlphaFoldDB" id="A0A164ZSY7"/>
<comment type="pathway">
    <text evidence="1">Carotenoid biosynthesis.</text>
</comment>
<dbReference type="PANTHER" id="PTHR31480">
    <property type="entry name" value="BIFUNCTIONAL LYCOPENE CYCLASE/PHYTOENE SYNTHASE"/>
    <property type="match status" value="1"/>
</dbReference>
<dbReference type="EMBL" id="FITM01000004">
    <property type="protein sequence ID" value="SAY40000.1"/>
    <property type="molecule type" value="Genomic_DNA"/>
</dbReference>
<dbReference type="Proteomes" id="UP000182631">
    <property type="component" value="Unassembled WGS sequence"/>
</dbReference>
<protein>
    <submittedName>
        <fullName evidence="3">All-trans-phytoene synthase</fullName>
        <ecNumber evidence="3">2.5.1.99</ecNumber>
    </submittedName>
</protein>
<dbReference type="Gene3D" id="1.10.600.10">
    <property type="entry name" value="Farnesyl Diphosphate Synthase"/>
    <property type="match status" value="1"/>
</dbReference>
<dbReference type="RefSeq" id="WP_081340067.1">
    <property type="nucleotide sequence ID" value="NZ_FITM01000004.1"/>
</dbReference>
<dbReference type="GO" id="GO:0016117">
    <property type="term" value="P:carotenoid biosynthetic process"/>
    <property type="evidence" value="ECO:0007669"/>
    <property type="project" value="UniProtKB-ARBA"/>
</dbReference>
<dbReference type="PROSITE" id="PS01045">
    <property type="entry name" value="SQUALEN_PHYTOEN_SYN_2"/>
    <property type="match status" value="1"/>
</dbReference>
<dbReference type="GO" id="GO:0051996">
    <property type="term" value="F:squalene synthase [NAD(P)H] activity"/>
    <property type="evidence" value="ECO:0007669"/>
    <property type="project" value="InterPro"/>
</dbReference>
<dbReference type="SUPFAM" id="SSF48576">
    <property type="entry name" value="Terpenoid synthases"/>
    <property type="match status" value="1"/>
</dbReference>
<reference evidence="4" key="1">
    <citation type="submission" date="2016-02" db="EMBL/GenBank/DDBJ databases">
        <authorList>
            <person name="liu f."/>
        </authorList>
    </citation>
    <scope>NUCLEOTIDE SEQUENCE [LARGE SCALE GENOMIC DNA]</scope>
</reference>
<organism evidence="3 4">
    <name type="scientific">Candidatus Synechococcus spongiarum</name>
    <dbReference type="NCBI Taxonomy" id="431041"/>
    <lineage>
        <taxon>Bacteria</taxon>
        <taxon>Bacillati</taxon>
        <taxon>Cyanobacteriota</taxon>
        <taxon>Cyanophyceae</taxon>
        <taxon>Synechococcales</taxon>
        <taxon>Synechococcaceae</taxon>
        <taxon>Synechococcus</taxon>
    </lineage>
</organism>
<dbReference type="InterPro" id="IPR002060">
    <property type="entry name" value="Squ/phyt_synthse"/>
</dbReference>
<evidence type="ECO:0000313" key="4">
    <source>
        <dbReference type="Proteomes" id="UP000182631"/>
    </source>
</evidence>
<dbReference type="PROSITE" id="PS01044">
    <property type="entry name" value="SQUALEN_PHYTOEN_SYN_1"/>
    <property type="match status" value="1"/>
</dbReference>
<dbReference type="OrthoDB" id="9787280at2"/>
<sequence length="325" mass="38104">MSPSQSVRPNWLADSRSPVLWCGDAVDCPSLEEGYEACRAETRHWAKTYYLGSLLMPPQKRRAIWAIYVWCRRTDELVDAPDAATMDPTELHQRLSQWEERTLRLFAGEVRDAQDMALWDTLQRYPQDIRPYLEMIAGQRMDITLKRYRTFEDLKLYCYRVAGTVGLMSQAVMGLDEAFYSAPWSRCPDPTNCAVALGIASQLTNILRDVGEDRERGRIYIPQEELARFNYTEVELMAGIINEHWRDLMKFQVQRAREWFRRSEAGIRWLCKDARWPVWTSLQLYQDILRVIEDNGYDVFSRRAYVPRLRKLLSLPIAFALAQSR</sequence>
<name>A0A164ZSY7_9SYNE</name>
<dbReference type="SFLD" id="SFLDG01212">
    <property type="entry name" value="Phytoene_synthase_like"/>
    <property type="match status" value="1"/>
</dbReference>
<gene>
    <name evidence="3" type="ORF">FLM9_31</name>
</gene>
<dbReference type="InterPro" id="IPR044843">
    <property type="entry name" value="Trans_IPPS_bact-type"/>
</dbReference>